<dbReference type="EMBL" id="CP129682">
    <property type="protein sequence ID" value="XDS48253.1"/>
    <property type="molecule type" value="Genomic_DNA"/>
</dbReference>
<dbReference type="EMBL" id="CP129683">
    <property type="protein sequence ID" value="XDS51322.1"/>
    <property type="molecule type" value="Genomic_DNA"/>
</dbReference>
<accession>A0AB39UHL4</accession>
<protein>
    <submittedName>
        <fullName evidence="3">DUF4097 family beta strand repeat-containing protein</fullName>
    </submittedName>
</protein>
<organism evidence="3">
    <name type="scientific">Bifidobacterium fermentum</name>
    <dbReference type="NCBI Taxonomy" id="3059035"/>
    <lineage>
        <taxon>Bacteria</taxon>
        <taxon>Bacillati</taxon>
        <taxon>Actinomycetota</taxon>
        <taxon>Actinomycetes</taxon>
        <taxon>Bifidobacteriales</taxon>
        <taxon>Bifidobacteriaceae</taxon>
        <taxon>Bifidobacterium</taxon>
    </lineage>
</organism>
<reference evidence="3" key="1">
    <citation type="submission" date="2023-07" db="EMBL/GenBank/DDBJ databases">
        <title>Bifidobacterium aquikefiriaerophilum sp. nov. and Bifidobacterium eccum sp. nov., isolated from water kefir.</title>
        <authorList>
            <person name="Breselge S."/>
            <person name="Bellassi P."/>
            <person name="Barcenilla C."/>
            <person name="Alvarez-Ordonez A."/>
            <person name="Morelli L."/>
            <person name="Cotter P.D."/>
        </authorList>
    </citation>
    <scope>NUCLEOTIDE SEQUENCE</scope>
    <source>
        <strain evidence="4">WK012_4_13</strain>
        <strain evidence="3">WK013_4_14</strain>
        <strain evidence="2">WK048_4_13</strain>
    </source>
</reference>
<dbReference type="Gene3D" id="2.160.20.120">
    <property type="match status" value="1"/>
</dbReference>
<feature type="domain" description="DUF4097" evidence="1">
    <location>
        <begin position="127"/>
        <end position="195"/>
    </location>
</feature>
<dbReference type="EMBL" id="CP129675">
    <property type="protein sequence ID" value="XDS47041.1"/>
    <property type="molecule type" value="Genomic_DNA"/>
</dbReference>
<dbReference type="RefSeq" id="WP_369342286.1">
    <property type="nucleotide sequence ID" value="NZ_CP129675.1"/>
</dbReference>
<evidence type="ECO:0000259" key="1">
    <source>
        <dbReference type="Pfam" id="PF13349"/>
    </source>
</evidence>
<dbReference type="KEGG" id="bfk:QN062_03905"/>
<gene>
    <name evidence="4" type="ORF">QN062_03905</name>
    <name evidence="3" type="ORF">QN216_07920</name>
    <name evidence="2" type="ORF">QN217_02540</name>
</gene>
<evidence type="ECO:0000313" key="2">
    <source>
        <dbReference type="EMBL" id="XDS47041.1"/>
    </source>
</evidence>
<dbReference type="InterPro" id="IPR025164">
    <property type="entry name" value="Toastrack_DUF4097"/>
</dbReference>
<evidence type="ECO:0000313" key="4">
    <source>
        <dbReference type="EMBL" id="XDS51322.1"/>
    </source>
</evidence>
<dbReference type="AlphaFoldDB" id="A0AB39UHL4"/>
<evidence type="ECO:0000313" key="3">
    <source>
        <dbReference type="EMBL" id="XDS48253.1"/>
    </source>
</evidence>
<name>A0AB39UHL4_9BIFI</name>
<dbReference type="Pfam" id="PF13349">
    <property type="entry name" value="DUF4097"/>
    <property type="match status" value="1"/>
</dbReference>
<sequence length="291" mass="31476">MMDMDDSQREQWVVEPGQSKTFDFEDLDSVIIELVCGRVDVIGNDSPRARLEIANVRSESVDIRLDGGKLSISHPSVRGRWNVHLFGKSWFREYGHINADVSLLVPRKVALRLAAVRGDTLVSGLSHGAKIETVSGTVLSDGLSGHLHLDNVSGKVEARNHHGSVDANTVSGDVVLSADCERVKVDSVSGDLYLDAFGAPTSIDFNSVSGNASIRLASQVRLRCDVNSISGRVQVGGQTYKTSMSKGFKYEDGPYDGSPLSVGMGSVSGKLRVVRREDDEPVRGEKVGEHQ</sequence>
<proteinExistence type="predicted"/>